<gene>
    <name evidence="1" type="ORF">NPIL_72231</name>
</gene>
<evidence type="ECO:0000313" key="2">
    <source>
        <dbReference type="Proteomes" id="UP000887013"/>
    </source>
</evidence>
<evidence type="ECO:0000313" key="1">
    <source>
        <dbReference type="EMBL" id="GFT15213.1"/>
    </source>
</evidence>
<dbReference type="OrthoDB" id="10374117at2759"/>
<dbReference type="Proteomes" id="UP000887013">
    <property type="component" value="Unassembled WGS sequence"/>
</dbReference>
<keyword evidence="2" id="KW-1185">Reference proteome</keyword>
<dbReference type="AlphaFoldDB" id="A0A8X6NHJ8"/>
<organism evidence="1 2">
    <name type="scientific">Nephila pilipes</name>
    <name type="common">Giant wood spider</name>
    <name type="synonym">Nephila maculata</name>
    <dbReference type="NCBI Taxonomy" id="299642"/>
    <lineage>
        <taxon>Eukaryota</taxon>
        <taxon>Metazoa</taxon>
        <taxon>Ecdysozoa</taxon>
        <taxon>Arthropoda</taxon>
        <taxon>Chelicerata</taxon>
        <taxon>Arachnida</taxon>
        <taxon>Araneae</taxon>
        <taxon>Araneomorphae</taxon>
        <taxon>Entelegynae</taxon>
        <taxon>Araneoidea</taxon>
        <taxon>Nephilidae</taxon>
        <taxon>Nephila</taxon>
    </lineage>
</organism>
<dbReference type="EMBL" id="BMAW01058244">
    <property type="protein sequence ID" value="GFT15213.1"/>
    <property type="molecule type" value="Genomic_DNA"/>
</dbReference>
<comment type="caution">
    <text evidence="1">The sequence shown here is derived from an EMBL/GenBank/DDBJ whole genome shotgun (WGS) entry which is preliminary data.</text>
</comment>
<proteinExistence type="predicted"/>
<reference evidence="1" key="1">
    <citation type="submission" date="2020-08" db="EMBL/GenBank/DDBJ databases">
        <title>Multicomponent nature underlies the extraordinary mechanical properties of spider dragline silk.</title>
        <authorList>
            <person name="Kono N."/>
            <person name="Nakamura H."/>
            <person name="Mori M."/>
            <person name="Yoshida Y."/>
            <person name="Ohtoshi R."/>
            <person name="Malay A.D."/>
            <person name="Moran D.A.P."/>
            <person name="Tomita M."/>
            <person name="Numata K."/>
            <person name="Arakawa K."/>
        </authorList>
    </citation>
    <scope>NUCLEOTIDE SEQUENCE</scope>
</reference>
<accession>A0A8X6NHJ8</accession>
<sequence length="124" mass="14212">MPFPFSVTGSFAPEIVICKRRKRIEYFNSPKAHSFLFDNWAFWPNEMKSPHSELNQQPWKVMATPNGQLRSSGIGVCFKGGLDRRYNCSRLGHGRGSAPISSRVFRTSLEDDKCSTRSYWDCSK</sequence>
<name>A0A8X6NHJ8_NEPPI</name>
<protein>
    <submittedName>
        <fullName evidence="1">Uncharacterized protein</fullName>
    </submittedName>
</protein>